<dbReference type="AlphaFoldDB" id="A0A8J2JA55"/>
<dbReference type="InterPro" id="IPR011115">
    <property type="entry name" value="SecA_DEAD"/>
</dbReference>
<keyword evidence="1" id="KW-0963">Cytoplasm</keyword>
<dbReference type="EMBL" id="CAJVCH010021331">
    <property type="protein sequence ID" value="CAG7690596.1"/>
    <property type="molecule type" value="Genomic_DNA"/>
</dbReference>
<dbReference type="InterPro" id="IPR000185">
    <property type="entry name" value="SecA"/>
</dbReference>
<dbReference type="PROSITE" id="PS51194">
    <property type="entry name" value="HELICASE_CTER"/>
    <property type="match status" value="1"/>
</dbReference>
<feature type="domain" description="Helicase C-terminal" evidence="2">
    <location>
        <begin position="645"/>
        <end position="806"/>
    </location>
</feature>
<dbReference type="Pfam" id="PF07517">
    <property type="entry name" value="SecA_DEAD"/>
    <property type="match status" value="1"/>
</dbReference>
<gene>
    <name evidence="4" type="ORF">AFUS01_LOCUS3533</name>
</gene>
<keyword evidence="5" id="KW-1185">Reference proteome</keyword>
<dbReference type="InterPro" id="IPR014018">
    <property type="entry name" value="SecA_motor_DEAD"/>
</dbReference>
<dbReference type="GO" id="GO:0016020">
    <property type="term" value="C:membrane"/>
    <property type="evidence" value="ECO:0007669"/>
    <property type="project" value="InterPro"/>
</dbReference>
<accession>A0A8J2JA55</accession>
<dbReference type="GO" id="GO:0006886">
    <property type="term" value="P:intracellular protein transport"/>
    <property type="evidence" value="ECO:0007669"/>
    <property type="project" value="InterPro"/>
</dbReference>
<protein>
    <recommendedName>
        <fullName evidence="6">Protein translocase subunit SecA</fullName>
    </recommendedName>
</protein>
<reference evidence="4" key="1">
    <citation type="submission" date="2021-06" db="EMBL/GenBank/DDBJ databases">
        <authorList>
            <person name="Hodson N. C."/>
            <person name="Mongue J. A."/>
            <person name="Jaron S. K."/>
        </authorList>
    </citation>
    <scope>NUCLEOTIDE SEQUENCE</scope>
</reference>
<dbReference type="SMART" id="SM00957">
    <property type="entry name" value="SecA_DEAD"/>
    <property type="match status" value="1"/>
</dbReference>
<evidence type="ECO:0000259" key="3">
    <source>
        <dbReference type="PROSITE" id="PS51196"/>
    </source>
</evidence>
<evidence type="ECO:0000256" key="1">
    <source>
        <dbReference type="ARBA" id="ARBA00022490"/>
    </source>
</evidence>
<name>A0A8J2JA55_9HEXA</name>
<dbReference type="GO" id="GO:0005524">
    <property type="term" value="F:ATP binding"/>
    <property type="evidence" value="ECO:0007669"/>
    <property type="project" value="InterPro"/>
</dbReference>
<dbReference type="GO" id="GO:0006605">
    <property type="term" value="P:protein targeting"/>
    <property type="evidence" value="ECO:0007669"/>
    <property type="project" value="InterPro"/>
</dbReference>
<organism evidence="4 5">
    <name type="scientific">Allacma fusca</name>
    <dbReference type="NCBI Taxonomy" id="39272"/>
    <lineage>
        <taxon>Eukaryota</taxon>
        <taxon>Metazoa</taxon>
        <taxon>Ecdysozoa</taxon>
        <taxon>Arthropoda</taxon>
        <taxon>Hexapoda</taxon>
        <taxon>Collembola</taxon>
        <taxon>Symphypleona</taxon>
        <taxon>Sminthuridae</taxon>
        <taxon>Allacma</taxon>
    </lineage>
</organism>
<evidence type="ECO:0000313" key="5">
    <source>
        <dbReference type="Proteomes" id="UP000708208"/>
    </source>
</evidence>
<dbReference type="OrthoDB" id="7128572at2759"/>
<evidence type="ECO:0008006" key="6">
    <source>
        <dbReference type="Google" id="ProtNLM"/>
    </source>
</evidence>
<dbReference type="PANTHER" id="PTHR30612:SF0">
    <property type="entry name" value="CHLOROPLAST PROTEIN-TRANSPORTING ATPASE"/>
    <property type="match status" value="1"/>
</dbReference>
<feature type="domain" description="SecA family profile" evidence="3">
    <location>
        <begin position="251"/>
        <end position="801"/>
    </location>
</feature>
<evidence type="ECO:0000313" key="4">
    <source>
        <dbReference type="EMBL" id="CAG7690596.1"/>
    </source>
</evidence>
<dbReference type="PROSITE" id="PS51196">
    <property type="entry name" value="SECA_MOTOR_DEAD"/>
    <property type="match status" value="1"/>
</dbReference>
<dbReference type="Proteomes" id="UP000708208">
    <property type="component" value="Unassembled WGS sequence"/>
</dbReference>
<sequence length="976" mass="111916">MDKISKDVYTFRSSYNEIPVNAENLLLASKQFDLLSITKSRLELIVREMIRFKHFINRHFYFKTGENNDMKILQSLSLLHQRFVMYPVPFEEFNEIFYREGFISVEKNGSAKRKLLEILSDSILVETVSSRSSTTIDPENLHQAVEFINELEISTKLVNDLHQSPLTIWGKKIRFHKLLETYKNCKTADAILRFEEKFGPVTNTLLKICREEPENLVFEFCEAASKKLDAQMNVAEITTLMREDPKNGNFMSFLVEDHEGNFCTVQTVVEKIVEKSLNLLNTWNKSNIQEWFQHIVSLRDKNEQTRIVKEDLCDVLAKICVGVYLRFKYTPRSTKLISVWLLIQKSFRQKGCLAEIQTGEGKTLIIAMMVIVRVLCGDDVDVITSSPILAQENLSDVLELYNIFGISVATNCDPEAERDEKIRKEKYKIDSMLLDKGENILYLSHNIPDLRYICPIFVEIWNAVHAPDVLEGRPEDVSLVAKFIKERIKNGDISFPSSLSKFIEAKLLVCIQNAFLAKNMKENDPYVLSDVDKKGPNVVIMDKDTGVEQVNMNWSNGLHQFIQLKHNDRLTSESLKAVFMSNISYFRKFKGKLFGITGTLGSTTERELLSKCYDVDFFAVPRFQSRGCIEEEVCVLPDESTWANKIQEILQSLVDRAVLIICENVDSVDKIVKKLGKKPSDSQRVVPYKSSFDEQFRGDKKTIRLDKGYILVATNIAGRGTDWVTTQAVEEAGGLHVILSYMPGNIRIEEQAFGRTARNGKPGSVQYVVIHTGTEEITVNALRRVRDECESKRLDNSRIKNIPRIEIEEKLCKKFYEILSIVKSKLKETDTNVEQLHIENLANRWAMWLDSMSENIKLIHINGEAPILEYFAEYKSDIISKIGDVSKFESGPVEFIKLGKLYEARGDFCLAQPNFDKIIYSAPNHCDVAHYYKAALLLKQNLSDINVKRQAIHLKFSYRLLKKKMNQLVSSPTPSS</sequence>
<proteinExistence type="predicted"/>
<evidence type="ECO:0000259" key="2">
    <source>
        <dbReference type="PROSITE" id="PS51194"/>
    </source>
</evidence>
<dbReference type="GO" id="GO:0017038">
    <property type="term" value="P:protein import"/>
    <property type="evidence" value="ECO:0007669"/>
    <property type="project" value="InterPro"/>
</dbReference>
<comment type="caution">
    <text evidence="4">The sequence shown here is derived from an EMBL/GenBank/DDBJ whole genome shotgun (WGS) entry which is preliminary data.</text>
</comment>
<dbReference type="InterPro" id="IPR001650">
    <property type="entry name" value="Helicase_C-like"/>
</dbReference>
<dbReference type="PANTHER" id="PTHR30612">
    <property type="entry name" value="SECA INNER MEMBRANE COMPONENT OF SEC PROTEIN SECRETION SYSTEM"/>
    <property type="match status" value="1"/>
</dbReference>
<feature type="non-terminal residue" evidence="4">
    <location>
        <position position="976"/>
    </location>
</feature>
<feature type="non-terminal residue" evidence="4">
    <location>
        <position position="1"/>
    </location>
</feature>